<feature type="compositionally biased region" description="Basic residues" evidence="1">
    <location>
        <begin position="24"/>
        <end position="39"/>
    </location>
</feature>
<gene>
    <name evidence="2" type="ORF">G6011_06487</name>
</gene>
<feature type="compositionally biased region" description="Basic and acidic residues" evidence="1">
    <location>
        <begin position="46"/>
        <end position="60"/>
    </location>
</feature>
<proteinExistence type="predicted"/>
<reference evidence="2" key="1">
    <citation type="submission" date="2021-07" db="EMBL/GenBank/DDBJ databases">
        <title>Genome Resource of American Ginseng Black Spot Pathogen Alternaria panax.</title>
        <authorList>
            <person name="Qiu C."/>
            <person name="Wang W."/>
            <person name="Liu Z."/>
        </authorList>
    </citation>
    <scope>NUCLEOTIDE SEQUENCE</scope>
    <source>
        <strain evidence="2">BNCC115425</strain>
    </source>
</reference>
<comment type="caution">
    <text evidence="2">The sequence shown here is derived from an EMBL/GenBank/DDBJ whole genome shotgun (WGS) entry which is preliminary data.</text>
</comment>
<feature type="compositionally biased region" description="Basic residues" evidence="1">
    <location>
        <begin position="165"/>
        <end position="181"/>
    </location>
</feature>
<feature type="region of interest" description="Disordered" evidence="1">
    <location>
        <begin position="1"/>
        <end position="113"/>
    </location>
</feature>
<accession>A0AAD4FLF7</accession>
<feature type="region of interest" description="Disordered" evidence="1">
    <location>
        <begin position="162"/>
        <end position="231"/>
    </location>
</feature>
<evidence type="ECO:0000256" key="1">
    <source>
        <dbReference type="SAM" id="MobiDB-lite"/>
    </source>
</evidence>
<feature type="compositionally biased region" description="Polar residues" evidence="1">
    <location>
        <begin position="84"/>
        <end position="105"/>
    </location>
</feature>
<dbReference type="EMBL" id="JAANER010000005">
    <property type="protein sequence ID" value="KAG9189619.1"/>
    <property type="molecule type" value="Genomic_DNA"/>
</dbReference>
<dbReference type="Proteomes" id="UP001199106">
    <property type="component" value="Unassembled WGS sequence"/>
</dbReference>
<feature type="compositionally biased region" description="Basic and acidic residues" evidence="1">
    <location>
        <begin position="1"/>
        <end position="10"/>
    </location>
</feature>
<evidence type="ECO:0000313" key="3">
    <source>
        <dbReference type="Proteomes" id="UP001199106"/>
    </source>
</evidence>
<name>A0AAD4FLF7_9PLEO</name>
<sequence length="357" mass="40336">MASRPGRECRVSNNKKPLFSPTARRGRGKDKTLRSRKSKVQLQCEKLARHKDETIKRACSEEDAVPLPAVTKGPRAPLPAKARPQSNNNSAPARTPTPSLTSSRNLPRMHPDILPDEHRTAEMQELQETMPGREWVRTDNVHLLQQLLDEKRAWVARQEGIPKQHTVKRNQRRKRGKRRQARQGAAKVIAIKTESIDGSPETGRDSAYGSATHPASGSCSRPPQPRTVAGRRADSIIDIVTLCTYPGQTIEPSSFNHLFVLQKRIDAAVNDQGPLRNILRNLPRDIILTVERKEAIWVAQGKLNRITDERRRGRRLQKLDRYLPSDRRIPTDRYIPGVPYDPIPHMLAMMVLSTPVA</sequence>
<organism evidence="2 3">
    <name type="scientific">Alternaria panax</name>
    <dbReference type="NCBI Taxonomy" id="48097"/>
    <lineage>
        <taxon>Eukaryota</taxon>
        <taxon>Fungi</taxon>
        <taxon>Dikarya</taxon>
        <taxon>Ascomycota</taxon>
        <taxon>Pezizomycotina</taxon>
        <taxon>Dothideomycetes</taxon>
        <taxon>Pleosporomycetidae</taxon>
        <taxon>Pleosporales</taxon>
        <taxon>Pleosporineae</taxon>
        <taxon>Pleosporaceae</taxon>
        <taxon>Alternaria</taxon>
        <taxon>Alternaria sect. Panax</taxon>
    </lineage>
</organism>
<evidence type="ECO:0000313" key="2">
    <source>
        <dbReference type="EMBL" id="KAG9189619.1"/>
    </source>
</evidence>
<keyword evidence="3" id="KW-1185">Reference proteome</keyword>
<protein>
    <submittedName>
        <fullName evidence="2">Uncharacterized protein</fullName>
    </submittedName>
</protein>
<dbReference type="AlphaFoldDB" id="A0AAD4FLF7"/>